<organism evidence="1 2">
    <name type="scientific">Panicum virgatum</name>
    <name type="common">Blackwell switchgrass</name>
    <dbReference type="NCBI Taxonomy" id="38727"/>
    <lineage>
        <taxon>Eukaryota</taxon>
        <taxon>Viridiplantae</taxon>
        <taxon>Streptophyta</taxon>
        <taxon>Embryophyta</taxon>
        <taxon>Tracheophyta</taxon>
        <taxon>Spermatophyta</taxon>
        <taxon>Magnoliopsida</taxon>
        <taxon>Liliopsida</taxon>
        <taxon>Poales</taxon>
        <taxon>Poaceae</taxon>
        <taxon>PACMAD clade</taxon>
        <taxon>Panicoideae</taxon>
        <taxon>Panicodae</taxon>
        <taxon>Paniceae</taxon>
        <taxon>Panicinae</taxon>
        <taxon>Panicum</taxon>
        <taxon>Panicum sect. Hiantes</taxon>
    </lineage>
</organism>
<reference evidence="1" key="1">
    <citation type="submission" date="2020-05" db="EMBL/GenBank/DDBJ databases">
        <title>WGS assembly of Panicum virgatum.</title>
        <authorList>
            <person name="Lovell J.T."/>
            <person name="Jenkins J."/>
            <person name="Shu S."/>
            <person name="Juenger T.E."/>
            <person name="Schmutz J."/>
        </authorList>
    </citation>
    <scope>NUCLEOTIDE SEQUENCE</scope>
    <source>
        <strain evidence="1">AP13</strain>
    </source>
</reference>
<name>A0A8T0WXD8_PANVG</name>
<comment type="caution">
    <text evidence="1">The sequence shown here is derived from an EMBL/GenBank/DDBJ whole genome shotgun (WGS) entry which is preliminary data.</text>
</comment>
<evidence type="ECO:0000313" key="1">
    <source>
        <dbReference type="EMBL" id="KAG2650286.1"/>
    </source>
</evidence>
<evidence type="ECO:0000313" key="2">
    <source>
        <dbReference type="Proteomes" id="UP000823388"/>
    </source>
</evidence>
<gene>
    <name evidence="1" type="ORF">PVAP13_1NG244000</name>
</gene>
<keyword evidence="2" id="KW-1185">Reference proteome</keyword>
<dbReference type="Proteomes" id="UP000823388">
    <property type="component" value="Chromosome 1N"/>
</dbReference>
<dbReference type="AlphaFoldDB" id="A0A8T0WXD8"/>
<proteinExistence type="predicted"/>
<dbReference type="EMBL" id="CM029038">
    <property type="protein sequence ID" value="KAG2650286.1"/>
    <property type="molecule type" value="Genomic_DNA"/>
</dbReference>
<protein>
    <submittedName>
        <fullName evidence="1">Uncharacterized protein</fullName>
    </submittedName>
</protein>
<accession>A0A8T0WXD8</accession>
<sequence length="45" mass="4834">MEKSIFGVDWPSPSLPVTLGFGKNQAGGVATRHLCHVYMVGKGYP</sequence>